<proteinExistence type="predicted"/>
<accession>A0A674A1F4</accession>
<dbReference type="InterPro" id="IPR050216">
    <property type="entry name" value="LRR_domain-containing"/>
</dbReference>
<evidence type="ECO:0000313" key="4">
    <source>
        <dbReference type="Proteomes" id="UP000472277"/>
    </source>
</evidence>
<keyword evidence="2" id="KW-0677">Repeat</keyword>
<dbReference type="InParanoid" id="A0A674A1F4"/>
<dbReference type="GeneTree" id="ENSGT00940000164463"/>
<gene>
    <name evidence="3" type="primary">lrrc69</name>
</gene>
<evidence type="ECO:0000256" key="2">
    <source>
        <dbReference type="ARBA" id="ARBA00022737"/>
    </source>
</evidence>
<dbReference type="Gene3D" id="3.80.10.10">
    <property type="entry name" value="Ribonuclease Inhibitor"/>
    <property type="match status" value="2"/>
</dbReference>
<dbReference type="Proteomes" id="UP000472277">
    <property type="component" value="Chromosome 34"/>
</dbReference>
<dbReference type="SMART" id="SM00364">
    <property type="entry name" value="LRR_BAC"/>
    <property type="match status" value="7"/>
</dbReference>
<organism evidence="3 4">
    <name type="scientific">Salmo trutta</name>
    <name type="common">Brown trout</name>
    <dbReference type="NCBI Taxonomy" id="8032"/>
    <lineage>
        <taxon>Eukaryota</taxon>
        <taxon>Metazoa</taxon>
        <taxon>Chordata</taxon>
        <taxon>Craniata</taxon>
        <taxon>Vertebrata</taxon>
        <taxon>Euteleostomi</taxon>
        <taxon>Actinopterygii</taxon>
        <taxon>Neopterygii</taxon>
        <taxon>Teleostei</taxon>
        <taxon>Protacanthopterygii</taxon>
        <taxon>Salmoniformes</taxon>
        <taxon>Salmonidae</taxon>
        <taxon>Salmoninae</taxon>
        <taxon>Salmo</taxon>
    </lineage>
</organism>
<keyword evidence="4" id="KW-1185">Reference proteome</keyword>
<dbReference type="InterPro" id="IPR003591">
    <property type="entry name" value="Leu-rich_rpt_typical-subtyp"/>
</dbReference>
<dbReference type="Ensembl" id="ENSSTUT00000055407.1">
    <property type="protein sequence ID" value="ENSSTUP00000052998.1"/>
    <property type="gene ID" value="ENSSTUG00000022444.1"/>
</dbReference>
<dbReference type="PROSITE" id="PS51450">
    <property type="entry name" value="LRR"/>
    <property type="match status" value="3"/>
</dbReference>
<dbReference type="InterPro" id="IPR032675">
    <property type="entry name" value="LRR_dom_sf"/>
</dbReference>
<protein>
    <submittedName>
        <fullName evidence="3">Leucine-rich repeat-containing protein 69-like</fullName>
    </submittedName>
</protein>
<dbReference type="PANTHER" id="PTHR48051:SF57">
    <property type="entry name" value="LEUCINE RICH REPEAT CONTAINING 30"/>
    <property type="match status" value="1"/>
</dbReference>
<dbReference type="AlphaFoldDB" id="A0A674A1F4"/>
<dbReference type="Pfam" id="PF13855">
    <property type="entry name" value="LRR_8"/>
    <property type="match status" value="3"/>
</dbReference>
<reference evidence="3" key="1">
    <citation type="submission" date="2025-08" db="UniProtKB">
        <authorList>
            <consortium name="Ensembl"/>
        </authorList>
    </citation>
    <scope>IDENTIFICATION</scope>
</reference>
<dbReference type="SUPFAM" id="SSF52058">
    <property type="entry name" value="L domain-like"/>
    <property type="match status" value="1"/>
</dbReference>
<reference evidence="3" key="2">
    <citation type="submission" date="2025-09" db="UniProtKB">
        <authorList>
            <consortium name="Ensembl"/>
        </authorList>
    </citation>
    <scope>IDENTIFICATION</scope>
</reference>
<dbReference type="SMART" id="SM00369">
    <property type="entry name" value="LRR_TYP"/>
    <property type="match status" value="8"/>
</dbReference>
<name>A0A674A1F4_SALTR</name>
<dbReference type="OMA" id="CFNKSGH"/>
<sequence>MANNLVIRALKANSKSFDLSSKKMTQVPKSVARLTHVLTLYLNNNYLTTLPVELQTLQSLTELNLGNNSLEEIPSVLRYLNSLKKLYLFGNHITRLPPEVLEGLHHLTLLNLNHNRITVLPPEMKSLSNIETLSLLDNQLEELPVEIGFLKKMVEINLTNNKLARLPKQIYSLSQLARLYLARNNLTELQEGIIGLMKLRVLDVAGNRLSMFPVDFQFLTLNELLCEGNPFVKSKLMESVQAVEVLSLKELSARQILVEDKSRFGVVHKAQSYHPGLSLLLADWGSCSLCLQPFLTTWLECVRFVNLRKDMKMRSSQTIPVRVQLCSYKCFNKSGHSYYGVASV</sequence>
<evidence type="ECO:0000313" key="3">
    <source>
        <dbReference type="Ensembl" id="ENSSTUP00000052998.1"/>
    </source>
</evidence>
<keyword evidence="1" id="KW-0433">Leucine-rich repeat</keyword>
<dbReference type="InterPro" id="IPR001611">
    <property type="entry name" value="Leu-rich_rpt"/>
</dbReference>
<evidence type="ECO:0000256" key="1">
    <source>
        <dbReference type="ARBA" id="ARBA00022614"/>
    </source>
</evidence>
<dbReference type="CTD" id="100130742"/>
<dbReference type="KEGG" id="stru:115174165"/>
<dbReference type="PANTHER" id="PTHR48051">
    <property type="match status" value="1"/>
</dbReference>
<dbReference type="OrthoDB" id="660555at2759"/>
<dbReference type="GO" id="GO:0005737">
    <property type="term" value="C:cytoplasm"/>
    <property type="evidence" value="ECO:0007669"/>
    <property type="project" value="TreeGrafter"/>
</dbReference>